<feature type="domain" description="PASTA" evidence="1">
    <location>
        <begin position="1"/>
        <end position="63"/>
    </location>
</feature>
<dbReference type="Gene3D" id="3.30.10.20">
    <property type="match status" value="2"/>
</dbReference>
<dbReference type="Pfam" id="PF03793">
    <property type="entry name" value="PASTA"/>
    <property type="match status" value="2"/>
</dbReference>
<dbReference type="AlphaFoldDB" id="A0A6J6AEL5"/>
<dbReference type="PROSITE" id="PS51178">
    <property type="entry name" value="PASTA"/>
    <property type="match status" value="2"/>
</dbReference>
<dbReference type="SUPFAM" id="SSF54184">
    <property type="entry name" value="Penicillin-binding protein 2x (pbp-2x), c-terminal domain"/>
    <property type="match status" value="1"/>
</dbReference>
<feature type="domain" description="PASTA" evidence="1">
    <location>
        <begin position="64"/>
        <end position="127"/>
    </location>
</feature>
<accession>A0A6J6AEL5</accession>
<gene>
    <name evidence="2" type="ORF">UFOPK4180_00741</name>
</gene>
<proteinExistence type="predicted"/>
<dbReference type="EMBL" id="CAESPC010000120">
    <property type="protein sequence ID" value="CAB4367140.1"/>
    <property type="molecule type" value="Genomic_DNA"/>
</dbReference>
<organism evidence="2">
    <name type="scientific">freshwater metagenome</name>
    <dbReference type="NCBI Taxonomy" id="449393"/>
    <lineage>
        <taxon>unclassified sequences</taxon>
        <taxon>metagenomes</taxon>
        <taxon>ecological metagenomes</taxon>
    </lineage>
</organism>
<reference evidence="2" key="1">
    <citation type="submission" date="2020-05" db="EMBL/GenBank/DDBJ databases">
        <authorList>
            <person name="Chiriac C."/>
            <person name="Salcher M."/>
            <person name="Ghai R."/>
            <person name="Kavagutti S V."/>
        </authorList>
    </citation>
    <scope>NUCLEOTIDE SEQUENCE</scope>
</reference>
<protein>
    <submittedName>
        <fullName evidence="2">Unannotated protein</fullName>
    </submittedName>
</protein>
<evidence type="ECO:0000313" key="2">
    <source>
        <dbReference type="EMBL" id="CAB4367140.1"/>
    </source>
</evidence>
<dbReference type="InterPro" id="IPR005543">
    <property type="entry name" value="PASTA_dom"/>
</dbReference>
<sequence>MALTSYIGKSSDQALNELQAAGFSVISTYSFSETQLAGEVLSQNPAGGATADKGSKISLVISKGSQFAFIPNLYSIEEAKAVQSLKDLDLKVVVKKIGKKSVKKVTNISPKVGSKIKRGSTVTITVG</sequence>
<dbReference type="CDD" id="cd06577">
    <property type="entry name" value="PASTA_pknB"/>
    <property type="match status" value="1"/>
</dbReference>
<name>A0A6J6AEL5_9ZZZZ</name>
<dbReference type="SMART" id="SM00740">
    <property type="entry name" value="PASTA"/>
    <property type="match status" value="2"/>
</dbReference>
<evidence type="ECO:0000259" key="1">
    <source>
        <dbReference type="PROSITE" id="PS51178"/>
    </source>
</evidence>